<evidence type="ECO:0000256" key="15">
    <source>
        <dbReference type="ARBA" id="ARBA00023326"/>
    </source>
</evidence>
<dbReference type="PANTHER" id="PTHR16631">
    <property type="entry name" value="GLUCAN 1,3-BETA-GLUCOSIDASE"/>
    <property type="match status" value="1"/>
</dbReference>
<organism evidence="22 23">
    <name type="scientific">Mycoemilia scoparia</name>
    <dbReference type="NCBI Taxonomy" id="417184"/>
    <lineage>
        <taxon>Eukaryota</taxon>
        <taxon>Fungi</taxon>
        <taxon>Fungi incertae sedis</taxon>
        <taxon>Zoopagomycota</taxon>
        <taxon>Kickxellomycotina</taxon>
        <taxon>Kickxellomycetes</taxon>
        <taxon>Kickxellales</taxon>
        <taxon>Kickxellaceae</taxon>
        <taxon>Mycoemilia</taxon>
    </lineage>
</organism>
<keyword evidence="14" id="KW-0961">Cell wall biogenesis/degradation</keyword>
<accession>A0A9W8DQB8</accession>
<keyword evidence="15" id="KW-0624">Polysaccharide degradation</keyword>
<comment type="subcellular location">
    <subcellularLocation>
        <location evidence="3">Cell membrane</location>
        <topology evidence="3">Single-pass type II membrane protein</topology>
    </subcellularLocation>
    <subcellularLocation>
        <location evidence="2">Secreted</location>
        <location evidence="2">Cell wall</location>
    </subcellularLocation>
</comment>
<evidence type="ECO:0000256" key="2">
    <source>
        <dbReference type="ARBA" id="ARBA00004191"/>
    </source>
</evidence>
<evidence type="ECO:0000256" key="9">
    <source>
        <dbReference type="ARBA" id="ARBA00022729"/>
    </source>
</evidence>
<evidence type="ECO:0000256" key="12">
    <source>
        <dbReference type="ARBA" id="ARBA00023180"/>
    </source>
</evidence>
<dbReference type="Pfam" id="PF00332">
    <property type="entry name" value="Glyco_hydro_17"/>
    <property type="match status" value="1"/>
</dbReference>
<evidence type="ECO:0000256" key="10">
    <source>
        <dbReference type="ARBA" id="ARBA00022801"/>
    </source>
</evidence>
<dbReference type="GO" id="GO:0071555">
    <property type="term" value="P:cell wall organization"/>
    <property type="evidence" value="ECO:0007669"/>
    <property type="project" value="UniProtKB-KW"/>
</dbReference>
<evidence type="ECO:0000313" key="22">
    <source>
        <dbReference type="EMBL" id="KAJ1914124.1"/>
    </source>
</evidence>
<dbReference type="EMBL" id="JANBPU010000217">
    <property type="protein sequence ID" value="KAJ1914124.1"/>
    <property type="molecule type" value="Genomic_DNA"/>
</dbReference>
<dbReference type="GO" id="GO:0005576">
    <property type="term" value="C:extracellular region"/>
    <property type="evidence" value="ECO:0007669"/>
    <property type="project" value="TreeGrafter"/>
</dbReference>
<evidence type="ECO:0000256" key="8">
    <source>
        <dbReference type="ARBA" id="ARBA00022525"/>
    </source>
</evidence>
<dbReference type="InterPro" id="IPR050732">
    <property type="entry name" value="Beta-glucan_modifiers"/>
</dbReference>
<evidence type="ECO:0000256" key="7">
    <source>
        <dbReference type="ARBA" id="ARBA00022512"/>
    </source>
</evidence>
<evidence type="ECO:0000256" key="3">
    <source>
        <dbReference type="ARBA" id="ARBA00004401"/>
    </source>
</evidence>
<proteinExistence type="inferred from homology"/>
<keyword evidence="23" id="KW-1185">Reference proteome</keyword>
<evidence type="ECO:0000256" key="21">
    <source>
        <dbReference type="SAM" id="SignalP"/>
    </source>
</evidence>
<evidence type="ECO:0000256" key="13">
    <source>
        <dbReference type="ARBA" id="ARBA00023277"/>
    </source>
</evidence>
<evidence type="ECO:0000256" key="1">
    <source>
        <dbReference type="ARBA" id="ARBA00000382"/>
    </source>
</evidence>
<evidence type="ECO:0000256" key="18">
    <source>
        <dbReference type="ARBA" id="ARBA00043078"/>
    </source>
</evidence>
<keyword evidence="10" id="KW-0378">Hydrolase</keyword>
<feature type="chain" id="PRO_5040799050" description="glucan endo-1,3-beta-D-glucosidase" evidence="21">
    <location>
        <begin position="22"/>
        <end position="451"/>
    </location>
</feature>
<evidence type="ECO:0000256" key="11">
    <source>
        <dbReference type="ARBA" id="ARBA00023136"/>
    </source>
</evidence>
<evidence type="ECO:0000313" key="23">
    <source>
        <dbReference type="Proteomes" id="UP001150538"/>
    </source>
</evidence>
<keyword evidence="13" id="KW-0119">Carbohydrate metabolism</keyword>
<keyword evidence="12" id="KW-0325">Glycoprotein</keyword>
<reference evidence="22" key="1">
    <citation type="submission" date="2022-07" db="EMBL/GenBank/DDBJ databases">
        <title>Phylogenomic reconstructions and comparative analyses of Kickxellomycotina fungi.</title>
        <authorList>
            <person name="Reynolds N.K."/>
            <person name="Stajich J.E."/>
            <person name="Barry K."/>
            <person name="Grigoriev I.V."/>
            <person name="Crous P."/>
            <person name="Smith M.E."/>
        </authorList>
    </citation>
    <scope>NUCLEOTIDE SEQUENCE</scope>
    <source>
        <strain evidence="22">NBRC 100468</strain>
    </source>
</reference>
<name>A0A9W8DQB8_9FUNG</name>
<dbReference type="SUPFAM" id="SSF51445">
    <property type="entry name" value="(Trans)glycosidases"/>
    <property type="match status" value="1"/>
</dbReference>
<gene>
    <name evidence="22" type="ORF">H4219_004920</name>
</gene>
<dbReference type="GO" id="GO:0009986">
    <property type="term" value="C:cell surface"/>
    <property type="evidence" value="ECO:0007669"/>
    <property type="project" value="TreeGrafter"/>
</dbReference>
<dbReference type="Proteomes" id="UP001150538">
    <property type="component" value="Unassembled WGS sequence"/>
</dbReference>
<feature type="compositionally biased region" description="Pro residues" evidence="20">
    <location>
        <begin position="77"/>
        <end position="100"/>
    </location>
</feature>
<dbReference type="OrthoDB" id="77201at2759"/>
<dbReference type="AlphaFoldDB" id="A0A9W8DQB8"/>
<feature type="compositionally biased region" description="Pro residues" evidence="20">
    <location>
        <begin position="115"/>
        <end position="168"/>
    </location>
</feature>
<dbReference type="InterPro" id="IPR017853">
    <property type="entry name" value="GH"/>
</dbReference>
<evidence type="ECO:0000256" key="19">
    <source>
        <dbReference type="RuleBase" id="RU004335"/>
    </source>
</evidence>
<comment type="function">
    <text evidence="16">Glucanases play a role in cell expansion during growth, in cell-cell fusion during mating, and in spore release during sporulation. This enzyme may be involved in beta-glucan degradation. Active on laminarin and lichenan.</text>
</comment>
<dbReference type="PANTHER" id="PTHR16631:SF17">
    <property type="entry name" value="GLUCAN ENDO-1,3-BETA-GLUCOSIDASE BTGC"/>
    <property type="match status" value="1"/>
</dbReference>
<evidence type="ECO:0000256" key="4">
    <source>
        <dbReference type="ARBA" id="ARBA00008773"/>
    </source>
</evidence>
<evidence type="ECO:0000256" key="17">
    <source>
        <dbReference type="ARBA" id="ARBA00042373"/>
    </source>
</evidence>
<comment type="catalytic activity">
    <reaction evidence="1">
        <text>Hydrolysis of (1-&gt;3)-beta-D-glucosidic linkages in (1-&gt;3)-beta-D-glucans.</text>
        <dbReference type="EC" id="3.2.1.39"/>
    </reaction>
</comment>
<keyword evidence="6" id="KW-1003">Cell membrane</keyword>
<feature type="region of interest" description="Disordered" evidence="20">
    <location>
        <begin position="43"/>
        <end position="169"/>
    </location>
</feature>
<evidence type="ECO:0000256" key="20">
    <source>
        <dbReference type="SAM" id="MobiDB-lite"/>
    </source>
</evidence>
<keyword evidence="8" id="KW-0964">Secreted</keyword>
<evidence type="ECO:0000256" key="5">
    <source>
        <dbReference type="ARBA" id="ARBA00012780"/>
    </source>
</evidence>
<evidence type="ECO:0000256" key="16">
    <source>
        <dbReference type="ARBA" id="ARBA00037649"/>
    </source>
</evidence>
<dbReference type="GO" id="GO:0005886">
    <property type="term" value="C:plasma membrane"/>
    <property type="evidence" value="ECO:0007669"/>
    <property type="project" value="UniProtKB-SubCell"/>
</dbReference>
<evidence type="ECO:0000256" key="6">
    <source>
        <dbReference type="ARBA" id="ARBA00022475"/>
    </source>
</evidence>
<dbReference type="GO" id="GO:0009277">
    <property type="term" value="C:fungal-type cell wall"/>
    <property type="evidence" value="ECO:0007669"/>
    <property type="project" value="TreeGrafter"/>
</dbReference>
<comment type="similarity">
    <text evidence="4 19">Belongs to the glycosyl hydrolase 17 family.</text>
</comment>
<keyword evidence="9 21" id="KW-0732">Signal</keyword>
<protein>
    <recommendedName>
        <fullName evidence="5">glucan endo-1,3-beta-D-glucosidase</fullName>
        <ecNumber evidence="5">3.2.1.39</ecNumber>
    </recommendedName>
    <alternativeName>
        <fullName evidence="18">Endo-1,3-beta-glucanase btgC</fullName>
    </alternativeName>
    <alternativeName>
        <fullName evidence="17">Laminarinase btgC</fullName>
    </alternativeName>
</protein>
<keyword evidence="11" id="KW-0472">Membrane</keyword>
<evidence type="ECO:0000256" key="14">
    <source>
        <dbReference type="ARBA" id="ARBA00023316"/>
    </source>
</evidence>
<dbReference type="PRINTS" id="PR01217">
    <property type="entry name" value="PRICHEXTENSN"/>
</dbReference>
<dbReference type="GO" id="GO:0000272">
    <property type="term" value="P:polysaccharide catabolic process"/>
    <property type="evidence" value="ECO:0007669"/>
    <property type="project" value="UniProtKB-KW"/>
</dbReference>
<sequence length="451" mass="47875">MKAKFLTILAILQVLGGPAMAQPQKCLAPTNVVSPTGLVPIVPPPSPKPHKKCRAPGNTLVPAPPPSVPTDNNGGNVPPPAYPQPIPTPSPAPAPAPVNPAPQNTPDNNSVVYPSIPPTPPPVSPPSPPTPESPKPQPQPSPEPSPSPAPSSPPTPPSPTPGNPPPVPIGGGSGCLWGLNYSPYNVDGSCPDAGKVAQDLKTIAGVTQKVRLYSTDCNQLDSVLKAVDGGIKLDVYAGIWLSDGPQRFQSDLESFVKAVKPHLSKGYVKGVSVGNEELFKNTINESQLVGYINQVRDRLKAEGINIPVYTTEADAKFTPNLASSCDVIQVNIYSVFDGQYHSIQNSVETIFGRVNQLKSKLSSGSKTIRIGETGWSSNNDGSGVIPCSLELQQQFMNQFVCKANKSGLEYFYFEAKNADWKKSAPSIEKNFGIFDANFSPKFSFADTCQCH</sequence>
<feature type="signal peptide" evidence="21">
    <location>
        <begin position="1"/>
        <end position="21"/>
    </location>
</feature>
<dbReference type="InterPro" id="IPR000490">
    <property type="entry name" value="Glyco_hydro_17"/>
</dbReference>
<comment type="caution">
    <text evidence="22">The sequence shown here is derived from an EMBL/GenBank/DDBJ whole genome shotgun (WGS) entry which is preliminary data.</text>
</comment>
<dbReference type="Gene3D" id="3.20.20.80">
    <property type="entry name" value="Glycosidases"/>
    <property type="match status" value="2"/>
</dbReference>
<keyword evidence="7" id="KW-0134">Cell wall</keyword>
<dbReference type="EC" id="3.2.1.39" evidence="5"/>
<dbReference type="GO" id="GO:0042973">
    <property type="term" value="F:glucan endo-1,3-beta-D-glucosidase activity"/>
    <property type="evidence" value="ECO:0007669"/>
    <property type="project" value="UniProtKB-EC"/>
</dbReference>